<dbReference type="Pfam" id="PF00814">
    <property type="entry name" value="TsaD"/>
    <property type="match status" value="1"/>
</dbReference>
<accession>A7NH88</accession>
<keyword evidence="2" id="KW-0378">Hydrolase</keyword>
<dbReference type="PANTHER" id="PTHR11735:SF11">
    <property type="entry name" value="TRNA THREONYLCARBAMOYLADENOSINE BIOSYNTHESIS PROTEIN TSAB"/>
    <property type="match status" value="1"/>
</dbReference>
<evidence type="ECO:0000313" key="2">
    <source>
        <dbReference type="EMBL" id="ABU56835.1"/>
    </source>
</evidence>
<dbReference type="GO" id="GO:0008233">
    <property type="term" value="F:peptidase activity"/>
    <property type="evidence" value="ECO:0007669"/>
    <property type="project" value="UniProtKB-KW"/>
</dbReference>
<dbReference type="GO" id="GO:0002949">
    <property type="term" value="P:tRNA threonylcarbamoyladenosine modification"/>
    <property type="evidence" value="ECO:0007669"/>
    <property type="project" value="InterPro"/>
</dbReference>
<sequence length="216" mass="23169">MLLAIDTSTADAGIACYDGERGALGECVWRAGRDHTAQLLPQIDLLLRHIRCARSDIRAVAVALGPGSWSGLRVGMSVAKGFALARDLPLIGIGTLQAVAYQHRVAHLRVVPVINLGRGRVAALANDAQEPQNLTIADLAATINEPALFCGDVDAEFQAMLRRLLPNRAHFPSPAANVRRPAYLAELAWKRLIAGECDRVATLEPIYLGQPVKTVG</sequence>
<dbReference type="Proteomes" id="UP000000263">
    <property type="component" value="Chromosome"/>
</dbReference>
<keyword evidence="2" id="KW-0645">Protease</keyword>
<dbReference type="OrthoDB" id="9784166at2"/>
<dbReference type="STRING" id="383372.Rcas_0714"/>
<dbReference type="SUPFAM" id="SSF53067">
    <property type="entry name" value="Actin-like ATPase domain"/>
    <property type="match status" value="1"/>
</dbReference>
<feature type="domain" description="Gcp-like" evidence="1">
    <location>
        <begin position="31"/>
        <end position="133"/>
    </location>
</feature>
<dbReference type="HOGENOM" id="CLU_064886_0_0_0"/>
<evidence type="ECO:0000259" key="1">
    <source>
        <dbReference type="Pfam" id="PF00814"/>
    </source>
</evidence>
<dbReference type="InterPro" id="IPR022496">
    <property type="entry name" value="T6A_TsaB"/>
</dbReference>
<dbReference type="NCBIfam" id="TIGR03725">
    <property type="entry name" value="T6A_YeaZ"/>
    <property type="match status" value="1"/>
</dbReference>
<reference evidence="2 3" key="1">
    <citation type="submission" date="2007-08" db="EMBL/GenBank/DDBJ databases">
        <title>Complete sequence of Roseiflexus castenholzii DSM 13941.</title>
        <authorList>
            <consortium name="US DOE Joint Genome Institute"/>
            <person name="Copeland A."/>
            <person name="Lucas S."/>
            <person name="Lapidus A."/>
            <person name="Barry K."/>
            <person name="Glavina del Rio T."/>
            <person name="Dalin E."/>
            <person name="Tice H."/>
            <person name="Pitluck S."/>
            <person name="Thompson L.S."/>
            <person name="Brettin T."/>
            <person name="Bruce D."/>
            <person name="Detter J.C."/>
            <person name="Han C."/>
            <person name="Tapia R."/>
            <person name="Schmutz J."/>
            <person name="Larimer F."/>
            <person name="Land M."/>
            <person name="Hauser L."/>
            <person name="Kyrpides N."/>
            <person name="Mikhailova N."/>
            <person name="Bryant D.A."/>
            <person name="Hanada S."/>
            <person name="Tsukatani Y."/>
            <person name="Richardson P."/>
        </authorList>
    </citation>
    <scope>NUCLEOTIDE SEQUENCE [LARGE SCALE GENOMIC DNA]</scope>
    <source>
        <strain evidence="3">DSM 13941 / HLO8</strain>
    </source>
</reference>
<protein>
    <submittedName>
        <fullName evidence="2">Peptidase M22 glycoprotease</fullName>
    </submittedName>
</protein>
<gene>
    <name evidence="2" type="ordered locus">Rcas_0714</name>
</gene>
<keyword evidence="3" id="KW-1185">Reference proteome</keyword>
<dbReference type="GO" id="GO:0005829">
    <property type="term" value="C:cytosol"/>
    <property type="evidence" value="ECO:0007669"/>
    <property type="project" value="TreeGrafter"/>
</dbReference>
<dbReference type="RefSeq" id="WP_012119265.1">
    <property type="nucleotide sequence ID" value="NC_009767.1"/>
</dbReference>
<dbReference type="InterPro" id="IPR000905">
    <property type="entry name" value="Gcp-like_dom"/>
</dbReference>
<dbReference type="GO" id="GO:0006508">
    <property type="term" value="P:proteolysis"/>
    <property type="evidence" value="ECO:0007669"/>
    <property type="project" value="UniProtKB-KW"/>
</dbReference>
<dbReference type="InterPro" id="IPR043129">
    <property type="entry name" value="ATPase_NBD"/>
</dbReference>
<name>A7NH88_ROSCS</name>
<proteinExistence type="predicted"/>
<dbReference type="KEGG" id="rca:Rcas_0714"/>
<dbReference type="PANTHER" id="PTHR11735">
    <property type="entry name" value="TRNA N6-ADENOSINE THREONYLCARBAMOYLTRANSFERASE"/>
    <property type="match status" value="1"/>
</dbReference>
<organism evidence="2 3">
    <name type="scientific">Roseiflexus castenholzii (strain DSM 13941 / HLO8)</name>
    <dbReference type="NCBI Taxonomy" id="383372"/>
    <lineage>
        <taxon>Bacteria</taxon>
        <taxon>Bacillati</taxon>
        <taxon>Chloroflexota</taxon>
        <taxon>Chloroflexia</taxon>
        <taxon>Chloroflexales</taxon>
        <taxon>Roseiflexineae</taxon>
        <taxon>Roseiflexaceae</taxon>
        <taxon>Roseiflexus</taxon>
    </lineage>
</organism>
<evidence type="ECO:0000313" key="3">
    <source>
        <dbReference type="Proteomes" id="UP000000263"/>
    </source>
</evidence>
<dbReference type="AlphaFoldDB" id="A7NH88"/>
<dbReference type="eggNOG" id="COG1214">
    <property type="taxonomic scope" value="Bacteria"/>
</dbReference>
<dbReference type="Gene3D" id="3.30.420.40">
    <property type="match status" value="1"/>
</dbReference>
<dbReference type="EMBL" id="CP000804">
    <property type="protein sequence ID" value="ABU56835.1"/>
    <property type="molecule type" value="Genomic_DNA"/>
</dbReference>